<feature type="compositionally biased region" description="Polar residues" evidence="2">
    <location>
        <begin position="42"/>
        <end position="52"/>
    </location>
</feature>
<sequence>MASPQILPNSSAVSRKQGHLEAGKKKLEEFRKRKAEGRAKKVNSTSSLQSADGVSDERSSLYHENEGDGAAPITSTSFSESYTSAKLKDLYSSNGEIVISSNKNQSDLSGLDYYNHSSSDISQNLENFAISNIYEKSGHGKLVNGYHDHWMDRRGFSSDNDISKFESVNASITSQLTSVDSIHTKFDLDNNLNNASVSHAQSDQSKNSLSLLTGDLNASTSWLENSQNFSAESRSADLSSSYNDSAIVLGLRNPGSISNNSFVDFQVGRKKISEAISQHLNLNGATEPSFAKSTMSVRPQEDRLIPSTSYGMPFVRSRPSFLDTLGVSMVSSTSDVQDYEPEKNNQPDSFGVSRTQIANIHFPSPQQSFTHVTNLQQSSEKNNALFSFGDSKAQGVDFHFPSPQQSFTHATTLQESFISSTSGLVDEKVNSSVLSQDMQMLEMVGDYHQKGHAILIPNKDEDFSALEQHIEDLTQEKFALQRALDTSRTLAESLATENSSLTESYNQQAKLVNEFKSEIERLQEEVQHQLRAVESFKLEYANAQLECNAADERAKILASEVIGLEDKALRLRSNELKLEKQVDNLSSEISSYKRKVSLFEKERQDFQATINAMLEEKKLLQSKIRKASSTSNFFHTAKASSSKRDMSTSTEDLGEEIDKEANGGEMMASDAITQRQYNTPSADIATANSLLPDDRSFYLSYDFVGIPHDQLRMVENISSLLSELVVEKEELMQALTMEASNSSELKDLNKELSRKLEIQTQRLELLTAQSMVNESVMSKPIDIRNQETLEYADEGDEVVETLGWIMKLFPGGPSKRRTSKLL</sequence>
<reference evidence="3 4" key="1">
    <citation type="journal article" date="2017" name="Nature">
        <title>The Apostasia genome and the evolution of orchids.</title>
        <authorList>
            <person name="Zhang G.Q."/>
            <person name="Liu K.W."/>
            <person name="Li Z."/>
            <person name="Lohaus R."/>
            <person name="Hsiao Y.Y."/>
            <person name="Niu S.C."/>
            <person name="Wang J.Y."/>
            <person name="Lin Y.C."/>
            <person name="Xu Q."/>
            <person name="Chen L.J."/>
            <person name="Yoshida K."/>
            <person name="Fujiwara S."/>
            <person name="Wang Z.W."/>
            <person name="Zhang Y.Q."/>
            <person name="Mitsuda N."/>
            <person name="Wang M."/>
            <person name="Liu G.H."/>
            <person name="Pecoraro L."/>
            <person name="Huang H.X."/>
            <person name="Xiao X.J."/>
            <person name="Lin M."/>
            <person name="Wu X.Y."/>
            <person name="Wu W.L."/>
            <person name="Chen Y.Y."/>
            <person name="Chang S.B."/>
            <person name="Sakamoto S."/>
            <person name="Ohme-Takagi M."/>
            <person name="Yagi M."/>
            <person name="Zeng S.J."/>
            <person name="Shen C.Y."/>
            <person name="Yeh C.M."/>
            <person name="Luo Y.B."/>
            <person name="Tsai W.C."/>
            <person name="Van de Peer Y."/>
            <person name="Liu Z.J."/>
        </authorList>
    </citation>
    <scope>NUCLEOTIDE SEQUENCE [LARGE SCALE GENOMIC DNA]</scope>
    <source>
        <strain evidence="4">cv. Shenzhen</strain>
        <tissue evidence="3">Stem</tissue>
    </source>
</reference>
<keyword evidence="4" id="KW-1185">Reference proteome</keyword>
<feature type="compositionally biased region" description="Basic and acidic residues" evidence="2">
    <location>
        <begin position="55"/>
        <end position="66"/>
    </location>
</feature>
<evidence type="ECO:0000313" key="3">
    <source>
        <dbReference type="EMBL" id="PKA62836.1"/>
    </source>
</evidence>
<feature type="compositionally biased region" description="Basic and acidic residues" evidence="2">
    <location>
        <begin position="18"/>
        <end position="39"/>
    </location>
</feature>
<dbReference type="PANTHER" id="PTHR47490">
    <property type="entry name" value="PROTEIN BLISTER"/>
    <property type="match status" value="1"/>
</dbReference>
<dbReference type="PANTHER" id="PTHR47490:SF2">
    <property type="entry name" value="PROTEIN BLISTER"/>
    <property type="match status" value="1"/>
</dbReference>
<keyword evidence="1" id="KW-0175">Coiled coil</keyword>
<dbReference type="AlphaFoldDB" id="A0A2I0B4W1"/>
<dbReference type="InterPro" id="IPR044194">
    <property type="entry name" value="BLISTER"/>
</dbReference>
<feature type="coiled-coil region" evidence="1">
    <location>
        <begin position="742"/>
        <end position="769"/>
    </location>
</feature>
<evidence type="ECO:0008006" key="5">
    <source>
        <dbReference type="Google" id="ProtNLM"/>
    </source>
</evidence>
<evidence type="ECO:0000313" key="4">
    <source>
        <dbReference type="Proteomes" id="UP000236161"/>
    </source>
</evidence>
<feature type="compositionally biased region" description="Polar residues" evidence="2">
    <location>
        <begin position="1"/>
        <end position="14"/>
    </location>
</feature>
<dbReference type="GO" id="GO:0040008">
    <property type="term" value="P:regulation of growth"/>
    <property type="evidence" value="ECO:0007669"/>
    <property type="project" value="InterPro"/>
</dbReference>
<dbReference type="STRING" id="1088818.A0A2I0B4W1"/>
<dbReference type="Proteomes" id="UP000236161">
    <property type="component" value="Unassembled WGS sequence"/>
</dbReference>
<proteinExistence type="predicted"/>
<accession>A0A2I0B4W1</accession>
<feature type="region of interest" description="Disordered" evidence="2">
    <location>
        <begin position="1"/>
        <end position="76"/>
    </location>
</feature>
<dbReference type="OrthoDB" id="2019993at2759"/>
<gene>
    <name evidence="3" type="ORF">AXF42_Ash019419</name>
</gene>
<feature type="coiled-coil region" evidence="1">
    <location>
        <begin position="463"/>
        <end position="630"/>
    </location>
</feature>
<organism evidence="3 4">
    <name type="scientific">Apostasia shenzhenica</name>
    <dbReference type="NCBI Taxonomy" id="1088818"/>
    <lineage>
        <taxon>Eukaryota</taxon>
        <taxon>Viridiplantae</taxon>
        <taxon>Streptophyta</taxon>
        <taxon>Embryophyta</taxon>
        <taxon>Tracheophyta</taxon>
        <taxon>Spermatophyta</taxon>
        <taxon>Magnoliopsida</taxon>
        <taxon>Liliopsida</taxon>
        <taxon>Asparagales</taxon>
        <taxon>Orchidaceae</taxon>
        <taxon>Apostasioideae</taxon>
        <taxon>Apostasia</taxon>
    </lineage>
</organism>
<dbReference type="EMBL" id="KZ451913">
    <property type="protein sequence ID" value="PKA62836.1"/>
    <property type="molecule type" value="Genomic_DNA"/>
</dbReference>
<evidence type="ECO:0000256" key="2">
    <source>
        <dbReference type="SAM" id="MobiDB-lite"/>
    </source>
</evidence>
<protein>
    <recommendedName>
        <fullName evidence="5">Protein BLISTER</fullName>
    </recommendedName>
</protein>
<name>A0A2I0B4W1_9ASPA</name>
<evidence type="ECO:0000256" key="1">
    <source>
        <dbReference type="SAM" id="Coils"/>
    </source>
</evidence>